<name>A0A6J4SKU0_9ACTN</name>
<dbReference type="InterPro" id="IPR000253">
    <property type="entry name" value="FHA_dom"/>
</dbReference>
<keyword evidence="1" id="KW-0597">Phosphoprotein</keyword>
<dbReference type="EMBL" id="CADCVQ010000084">
    <property type="protein sequence ID" value="CAA9502253.1"/>
    <property type="molecule type" value="Genomic_DNA"/>
</dbReference>
<dbReference type="Pfam" id="PF07295">
    <property type="entry name" value="DUF1451"/>
    <property type="match status" value="1"/>
</dbReference>
<dbReference type="AlphaFoldDB" id="A0A6J4SKU0"/>
<dbReference type="Pfam" id="PF00498">
    <property type="entry name" value="FHA"/>
    <property type="match status" value="1"/>
</dbReference>
<accession>A0A6J4SKU0</accession>
<dbReference type="SUPFAM" id="SSF49879">
    <property type="entry name" value="SMAD/FHA domain"/>
    <property type="match status" value="1"/>
</dbReference>
<gene>
    <name evidence="3" type="ORF">AVDCRST_MAG67-2024</name>
</gene>
<evidence type="ECO:0000313" key="3">
    <source>
        <dbReference type="EMBL" id="CAA9502253.1"/>
    </source>
</evidence>
<feature type="domain" description="FHA" evidence="2">
    <location>
        <begin position="150"/>
        <end position="199"/>
    </location>
</feature>
<sequence length="237" mass="25287">MYLPNMGRPLTPRPAHNGLQLDAIVIFRTSFGGAERCNPLAEGSVGMESLTSGTLAGTGSFRCEVCGHVVEMTTADVLPACPGCDGASFTRTSLFAGTNHRFKRTEPDAQTTSDADALVAAREALVEPGRYLIFHDAGEVRAVAMPGDTMRIGRSLSAHLRFEDPTVSRRHAVLVTEAEGVRLLDDRSLNGVFVNGERSVSRVLLDGDEVVIGRYRLRFADVSARPADAAGAALTAE</sequence>
<evidence type="ECO:0000256" key="1">
    <source>
        <dbReference type="ARBA" id="ARBA00022553"/>
    </source>
</evidence>
<protein>
    <submittedName>
        <fullName evidence="3">FHA domain containing protein</fullName>
    </submittedName>
</protein>
<dbReference type="InterPro" id="IPR009912">
    <property type="entry name" value="DUF1451"/>
</dbReference>
<evidence type="ECO:0000259" key="2">
    <source>
        <dbReference type="PROSITE" id="PS50006"/>
    </source>
</evidence>
<proteinExistence type="predicted"/>
<dbReference type="PROSITE" id="PS50006">
    <property type="entry name" value="FHA_DOMAIN"/>
    <property type="match status" value="1"/>
</dbReference>
<dbReference type="Gene3D" id="2.60.200.20">
    <property type="match status" value="1"/>
</dbReference>
<dbReference type="InterPro" id="IPR008984">
    <property type="entry name" value="SMAD_FHA_dom_sf"/>
</dbReference>
<dbReference type="SMART" id="SM00240">
    <property type="entry name" value="FHA"/>
    <property type="match status" value="1"/>
</dbReference>
<reference evidence="3" key="1">
    <citation type="submission" date="2020-02" db="EMBL/GenBank/DDBJ databases">
        <authorList>
            <person name="Meier V. D."/>
        </authorList>
    </citation>
    <scope>NUCLEOTIDE SEQUENCE</scope>
    <source>
        <strain evidence="3">AVDCRST_MAG67</strain>
    </source>
</reference>
<organism evidence="3">
    <name type="scientific">uncultured Solirubrobacteraceae bacterium</name>
    <dbReference type="NCBI Taxonomy" id="1162706"/>
    <lineage>
        <taxon>Bacteria</taxon>
        <taxon>Bacillati</taxon>
        <taxon>Actinomycetota</taxon>
        <taxon>Thermoleophilia</taxon>
        <taxon>Solirubrobacterales</taxon>
        <taxon>Solirubrobacteraceae</taxon>
        <taxon>environmental samples</taxon>
    </lineage>
</organism>
<dbReference type="CDD" id="cd00060">
    <property type="entry name" value="FHA"/>
    <property type="match status" value="1"/>
</dbReference>